<accession>A0AAV2J972</accession>
<proteinExistence type="predicted"/>
<organism evidence="1 2">
    <name type="scientific">Knipowitschia caucasica</name>
    <name type="common">Caucasian dwarf goby</name>
    <name type="synonym">Pomatoschistus caucasicus</name>
    <dbReference type="NCBI Taxonomy" id="637954"/>
    <lineage>
        <taxon>Eukaryota</taxon>
        <taxon>Metazoa</taxon>
        <taxon>Chordata</taxon>
        <taxon>Craniata</taxon>
        <taxon>Vertebrata</taxon>
        <taxon>Euteleostomi</taxon>
        <taxon>Actinopterygii</taxon>
        <taxon>Neopterygii</taxon>
        <taxon>Teleostei</taxon>
        <taxon>Neoteleostei</taxon>
        <taxon>Acanthomorphata</taxon>
        <taxon>Gobiaria</taxon>
        <taxon>Gobiiformes</taxon>
        <taxon>Gobioidei</taxon>
        <taxon>Gobiidae</taxon>
        <taxon>Gobiinae</taxon>
        <taxon>Knipowitschia</taxon>
    </lineage>
</organism>
<dbReference type="EMBL" id="OZ035833">
    <property type="protein sequence ID" value="CAL1574108.1"/>
    <property type="molecule type" value="Genomic_DNA"/>
</dbReference>
<name>A0AAV2J972_KNICA</name>
<reference evidence="1 2" key="1">
    <citation type="submission" date="2024-04" db="EMBL/GenBank/DDBJ databases">
        <authorList>
            <person name="Waldvogel A.-M."/>
            <person name="Schoenle A."/>
        </authorList>
    </citation>
    <scope>NUCLEOTIDE SEQUENCE [LARGE SCALE GENOMIC DNA]</scope>
</reference>
<gene>
    <name evidence="1" type="ORF">KC01_LOCUS5876</name>
</gene>
<dbReference type="AlphaFoldDB" id="A0AAV2J972"/>
<dbReference type="Proteomes" id="UP001497482">
    <property type="component" value="Chromosome 11"/>
</dbReference>
<evidence type="ECO:0000313" key="2">
    <source>
        <dbReference type="Proteomes" id="UP001497482"/>
    </source>
</evidence>
<evidence type="ECO:0000313" key="1">
    <source>
        <dbReference type="EMBL" id="CAL1574108.1"/>
    </source>
</evidence>
<sequence length="92" mass="9791">MQCVGLGAQLWPLGDPGEHVGPVKSHIDPGGPELDEAAVSSLQLTSSSSHCRERLHVSRATDADPQQSLHLLEPEPRVLGGDCFASSAIFRH</sequence>
<protein>
    <submittedName>
        <fullName evidence="1">Uncharacterized protein</fullName>
    </submittedName>
</protein>
<keyword evidence="2" id="KW-1185">Reference proteome</keyword>